<evidence type="ECO:0000313" key="1">
    <source>
        <dbReference type="EMBL" id="MBX7500033.1"/>
    </source>
</evidence>
<comment type="caution">
    <text evidence="1">The sequence shown here is derived from an EMBL/GenBank/DDBJ whole genome shotgun (WGS) entry which is preliminary data.</text>
</comment>
<name>A0ABS7JQW1_9SPHN</name>
<evidence type="ECO:0000313" key="2">
    <source>
        <dbReference type="Proteomes" id="UP000782554"/>
    </source>
</evidence>
<dbReference type="Proteomes" id="UP000782554">
    <property type="component" value="Unassembled WGS sequence"/>
</dbReference>
<protein>
    <submittedName>
        <fullName evidence="1">Uncharacterized protein</fullName>
    </submittedName>
</protein>
<dbReference type="RefSeq" id="WP_221600003.1">
    <property type="nucleotide sequence ID" value="NZ_JAIGNU010000001.1"/>
</dbReference>
<dbReference type="EMBL" id="JAIGNU010000001">
    <property type="protein sequence ID" value="MBX7500033.1"/>
    <property type="molecule type" value="Genomic_DNA"/>
</dbReference>
<organism evidence="1 2">
    <name type="scientific">Qipengyuania mesophila</name>
    <dbReference type="NCBI Taxonomy" id="2867246"/>
    <lineage>
        <taxon>Bacteria</taxon>
        <taxon>Pseudomonadati</taxon>
        <taxon>Pseudomonadota</taxon>
        <taxon>Alphaproteobacteria</taxon>
        <taxon>Sphingomonadales</taxon>
        <taxon>Erythrobacteraceae</taxon>
        <taxon>Qipengyuania</taxon>
    </lineage>
</organism>
<sequence length="379" mass="41355">MQIDKAAERNGAIANLVPAGLGGFADAKLTANQLEINSAEAGRRLVALLRNRPIEASHLSMFAIWAAERDDPRAALALASAAKRGWRDRYVQLTVLASAMDQGRIDVATARLDALARLKVDQEAIDLAISSLIRSKKGRKSFAVRMQESEYLRTRFTSYVSRTRPVGSEIVETLALAAKLDPEMDCELHGTVATAALKSGRPQYLPQVWPARCASKIPQGLAFDATFKNTKGLWPFSWQAIRQAGTTITTGVEDGTVTLSNRDPLRRPFARRFDAAEPGRYILRISDKKVPASASGFRKATVVIDVHCISPREDGGPRIEHFEGEGDFLLNVPPACPVQAMVASVTRGKVENVRIELVPKGHAMMAPLVSGYEDRTVAK</sequence>
<reference evidence="1 2" key="1">
    <citation type="submission" date="2021-08" db="EMBL/GenBank/DDBJ databases">
        <title>Comparative Genomics Analysis of the Genus Qipengyuania Reveals Extensive Genetic Diversity and Metabolic Versatility, Including the Description of Fifteen Novel Species.</title>
        <authorList>
            <person name="Liu Y."/>
        </authorList>
    </citation>
    <scope>NUCLEOTIDE SEQUENCE [LARGE SCALE GENOMIC DNA]</scope>
    <source>
        <strain evidence="1 2">YG27</strain>
    </source>
</reference>
<proteinExistence type="predicted"/>
<accession>A0ABS7JQW1</accession>
<gene>
    <name evidence="1" type="ORF">K3181_01085</name>
</gene>
<keyword evidence="2" id="KW-1185">Reference proteome</keyword>